<name>A0A2N3HG23_9FLAO</name>
<keyword evidence="9" id="KW-1185">Reference proteome</keyword>
<organism evidence="8 9">
    <name type="scientific">Confluentibacter flavum</name>
    <dbReference type="NCBI Taxonomy" id="1909700"/>
    <lineage>
        <taxon>Bacteria</taxon>
        <taxon>Pseudomonadati</taxon>
        <taxon>Bacteroidota</taxon>
        <taxon>Flavobacteriia</taxon>
        <taxon>Flavobacteriales</taxon>
        <taxon>Flavobacteriaceae</taxon>
        <taxon>Confluentibacter</taxon>
    </lineage>
</organism>
<proteinExistence type="inferred from homology"/>
<evidence type="ECO:0000256" key="4">
    <source>
        <dbReference type="ARBA" id="ARBA00022833"/>
    </source>
</evidence>
<dbReference type="Pfam" id="PF01435">
    <property type="entry name" value="Peptidase_M48"/>
    <property type="match status" value="1"/>
</dbReference>
<gene>
    <name evidence="8" type="ORF">CSW08_15990</name>
</gene>
<evidence type="ECO:0000256" key="2">
    <source>
        <dbReference type="ARBA" id="ARBA00022723"/>
    </source>
</evidence>
<dbReference type="PANTHER" id="PTHR22726">
    <property type="entry name" value="METALLOENDOPEPTIDASE OMA1"/>
    <property type="match status" value="1"/>
</dbReference>
<evidence type="ECO:0000259" key="7">
    <source>
        <dbReference type="Pfam" id="PF01435"/>
    </source>
</evidence>
<dbReference type="InterPro" id="IPR051156">
    <property type="entry name" value="Mito/Outer_Membr_Metalloprot"/>
</dbReference>
<dbReference type="PANTHER" id="PTHR22726:SF1">
    <property type="entry name" value="METALLOENDOPEPTIDASE OMA1, MITOCHONDRIAL"/>
    <property type="match status" value="1"/>
</dbReference>
<dbReference type="Proteomes" id="UP000233435">
    <property type="component" value="Unassembled WGS sequence"/>
</dbReference>
<dbReference type="OrthoDB" id="9810445at2"/>
<dbReference type="GO" id="GO:0051603">
    <property type="term" value="P:proteolysis involved in protein catabolic process"/>
    <property type="evidence" value="ECO:0007669"/>
    <property type="project" value="TreeGrafter"/>
</dbReference>
<dbReference type="GO" id="GO:0046872">
    <property type="term" value="F:metal ion binding"/>
    <property type="evidence" value="ECO:0007669"/>
    <property type="project" value="UniProtKB-KW"/>
</dbReference>
<dbReference type="Gene3D" id="3.30.2010.10">
    <property type="entry name" value="Metalloproteases ('zincins'), catalytic domain"/>
    <property type="match status" value="1"/>
</dbReference>
<evidence type="ECO:0000256" key="1">
    <source>
        <dbReference type="ARBA" id="ARBA00022670"/>
    </source>
</evidence>
<feature type="domain" description="Peptidase M48" evidence="7">
    <location>
        <begin position="73"/>
        <end position="247"/>
    </location>
</feature>
<keyword evidence="5 6" id="KW-0482">Metalloprotease</keyword>
<dbReference type="GO" id="GO:0004222">
    <property type="term" value="F:metalloendopeptidase activity"/>
    <property type="evidence" value="ECO:0007669"/>
    <property type="project" value="InterPro"/>
</dbReference>
<evidence type="ECO:0000313" key="9">
    <source>
        <dbReference type="Proteomes" id="UP000233435"/>
    </source>
</evidence>
<keyword evidence="4 6" id="KW-0862">Zinc</keyword>
<comment type="caution">
    <text evidence="8">The sequence shown here is derived from an EMBL/GenBank/DDBJ whole genome shotgun (WGS) entry which is preliminary data.</text>
</comment>
<comment type="cofactor">
    <cofactor evidence="6">
        <name>Zn(2+)</name>
        <dbReference type="ChEBI" id="CHEBI:29105"/>
    </cofactor>
    <text evidence="6">Binds 1 zinc ion per subunit.</text>
</comment>
<evidence type="ECO:0000256" key="5">
    <source>
        <dbReference type="ARBA" id="ARBA00023049"/>
    </source>
</evidence>
<protein>
    <submittedName>
        <fullName evidence="8">Peptidase M48 Ste24p</fullName>
    </submittedName>
</protein>
<reference evidence="8 9" key="1">
    <citation type="submission" date="2017-12" db="EMBL/GenBank/DDBJ databases">
        <title>Confluentibacter flavum sp. nov., isolated from the saline lake.</title>
        <authorList>
            <person name="Yu L."/>
        </authorList>
    </citation>
    <scope>NUCLEOTIDE SEQUENCE [LARGE SCALE GENOMIC DNA]</scope>
    <source>
        <strain evidence="8 9">3B</strain>
    </source>
</reference>
<accession>A0A2N3HG23</accession>
<keyword evidence="1 6" id="KW-0645">Protease</keyword>
<comment type="similarity">
    <text evidence="6">Belongs to the peptidase M48 family.</text>
</comment>
<dbReference type="GO" id="GO:0016020">
    <property type="term" value="C:membrane"/>
    <property type="evidence" value="ECO:0007669"/>
    <property type="project" value="TreeGrafter"/>
</dbReference>
<keyword evidence="3 6" id="KW-0378">Hydrolase</keyword>
<dbReference type="RefSeq" id="WP_106660872.1">
    <property type="nucleotide sequence ID" value="NZ_PJEO01000054.1"/>
</dbReference>
<dbReference type="EMBL" id="PJEO01000054">
    <property type="protein sequence ID" value="PKQ43920.1"/>
    <property type="molecule type" value="Genomic_DNA"/>
</dbReference>
<evidence type="ECO:0000313" key="8">
    <source>
        <dbReference type="EMBL" id="PKQ43920.1"/>
    </source>
</evidence>
<evidence type="ECO:0000256" key="3">
    <source>
        <dbReference type="ARBA" id="ARBA00022801"/>
    </source>
</evidence>
<dbReference type="AlphaFoldDB" id="A0A2N3HG23"/>
<dbReference type="InterPro" id="IPR001915">
    <property type="entry name" value="Peptidase_M48"/>
</dbReference>
<evidence type="ECO:0000256" key="6">
    <source>
        <dbReference type="RuleBase" id="RU003983"/>
    </source>
</evidence>
<keyword evidence="2" id="KW-0479">Metal-binding</keyword>
<sequence length="261" mass="28878">MRSRNFKVRLLIGVAIALFFVFKRCSQQEVNPYTGRTQTISMTADKEIAIGLQSAPQIAQEYGGLYPSNEYQAFVDNVGNKLVDNSVAKNTPYQYEFHLLADPNTINAFALPGGQIFITYALFSKLENEDQLAGVLGHEIGHVIGRHSAERIAESEYWQGLITAGNVGADIGNVIGGIGQNTLLTNGRDDELESDDLGVLFMLKSGYNPEEMIDVMEILKAAAGPNRLPEFKSTHPDPENRIEKIKESIEKYKKNPEIQGL</sequence>